<name>A0A1M5JN53_9FLAO</name>
<evidence type="ECO:0000259" key="1">
    <source>
        <dbReference type="Pfam" id="PF18735"/>
    </source>
</evidence>
<evidence type="ECO:0000313" key="3">
    <source>
        <dbReference type="Proteomes" id="UP000184518"/>
    </source>
</evidence>
<dbReference type="Pfam" id="PF18735">
    <property type="entry name" value="HEPN_RiboL-PSP"/>
    <property type="match status" value="1"/>
</dbReference>
<dbReference type="OrthoDB" id="4239190at2"/>
<organism evidence="2 3">
    <name type="scientific">Chryseobacterium arachidis</name>
    <dbReference type="NCBI Taxonomy" id="1416778"/>
    <lineage>
        <taxon>Bacteria</taxon>
        <taxon>Pseudomonadati</taxon>
        <taxon>Bacteroidota</taxon>
        <taxon>Flavobacteriia</taxon>
        <taxon>Flavobacteriales</taxon>
        <taxon>Weeksellaceae</taxon>
        <taxon>Chryseobacterium group</taxon>
        <taxon>Chryseobacterium</taxon>
    </lineage>
</organism>
<accession>A0A1M5JN53</accession>
<dbReference type="Proteomes" id="UP000184518">
    <property type="component" value="Unassembled WGS sequence"/>
</dbReference>
<sequence>MAKSRRLKQLESRILFLEREILPPTKIHGNYTKKEQDLIKSFILLSHAEIEAFIEDIAKEKIQNSIRLWNSGRNKSHCLKSVLAFIGHEINFDNDSNSKQLSYRINKIVVHYLNAVIDKNHGVKESNILKVLLPLGIELSQIDTTWLNTMDSFGATRGLFAHASNRVHTAVDRNTILNLIKIQILPELSNIDNLVKQLK</sequence>
<protein>
    <recommendedName>
        <fullName evidence="1">RiboL-PSP-HEPN domain-containing protein</fullName>
    </recommendedName>
</protein>
<gene>
    <name evidence="2" type="ORF">SAMN05443633_11528</name>
</gene>
<keyword evidence="3" id="KW-1185">Reference proteome</keyword>
<evidence type="ECO:0000313" key="2">
    <source>
        <dbReference type="EMBL" id="SHG42004.1"/>
    </source>
</evidence>
<feature type="domain" description="RiboL-PSP-HEPN" evidence="1">
    <location>
        <begin position="31"/>
        <end position="181"/>
    </location>
</feature>
<reference evidence="3" key="1">
    <citation type="submission" date="2016-11" db="EMBL/GenBank/DDBJ databases">
        <authorList>
            <person name="Varghese N."/>
            <person name="Submissions S."/>
        </authorList>
    </citation>
    <scope>NUCLEOTIDE SEQUENCE [LARGE SCALE GENOMIC DNA]</scope>
    <source>
        <strain evidence="3">DSM 27619</strain>
    </source>
</reference>
<dbReference type="STRING" id="1416778.SAMN05443633_11528"/>
<dbReference type="AlphaFoldDB" id="A0A1M5JN53"/>
<dbReference type="InterPro" id="IPR041519">
    <property type="entry name" value="HEPN_RiboL-PSP"/>
</dbReference>
<proteinExistence type="predicted"/>
<dbReference type="EMBL" id="FQUT01000015">
    <property type="protein sequence ID" value="SHG42004.1"/>
    <property type="molecule type" value="Genomic_DNA"/>
</dbReference>
<dbReference type="RefSeq" id="WP_072962514.1">
    <property type="nucleotide sequence ID" value="NZ_FQUT01000015.1"/>
</dbReference>